<feature type="domain" description="Protein kinase" evidence="11">
    <location>
        <begin position="631"/>
        <end position="923"/>
    </location>
</feature>
<dbReference type="InterPro" id="IPR011009">
    <property type="entry name" value="Kinase-like_dom_sf"/>
</dbReference>
<keyword evidence="4" id="KW-0677">Repeat</keyword>
<dbReference type="InterPro" id="IPR001611">
    <property type="entry name" value="Leu-rich_rpt"/>
</dbReference>
<keyword evidence="13" id="KW-1185">Reference proteome</keyword>
<dbReference type="PROSITE" id="PS51450">
    <property type="entry name" value="LRR"/>
    <property type="match status" value="2"/>
</dbReference>
<dbReference type="SMART" id="SM00369">
    <property type="entry name" value="LRR_TYP"/>
    <property type="match status" value="11"/>
</dbReference>
<dbReference type="Pfam" id="PF13855">
    <property type="entry name" value="LRR_8"/>
    <property type="match status" value="3"/>
</dbReference>
<dbReference type="SUPFAM" id="SSF52058">
    <property type="entry name" value="L domain-like"/>
    <property type="match status" value="1"/>
</dbReference>
<dbReference type="PANTHER" id="PTHR48056:SF73">
    <property type="entry name" value="LRR RECEPTOR-LIKE SERINE_THREONINE-PROTEIN KINASE EFR"/>
    <property type="match status" value="1"/>
</dbReference>
<dbReference type="InterPro" id="IPR050647">
    <property type="entry name" value="Plant_LRR-RLKs"/>
</dbReference>
<feature type="transmembrane region" description="Helical" evidence="10">
    <location>
        <begin position="823"/>
        <end position="848"/>
    </location>
</feature>
<dbReference type="InterPro" id="IPR000719">
    <property type="entry name" value="Prot_kinase_dom"/>
</dbReference>
<dbReference type="SMART" id="SM00365">
    <property type="entry name" value="LRR_SD22"/>
    <property type="match status" value="7"/>
</dbReference>
<evidence type="ECO:0000313" key="12">
    <source>
        <dbReference type="EMBL" id="KAK2980316.1"/>
    </source>
</evidence>
<dbReference type="GO" id="GO:0033612">
    <property type="term" value="F:receptor serine/threonine kinase binding"/>
    <property type="evidence" value="ECO:0007669"/>
    <property type="project" value="TreeGrafter"/>
</dbReference>
<dbReference type="Gene3D" id="1.10.510.10">
    <property type="entry name" value="Transferase(Phosphotransferase) domain 1"/>
    <property type="match status" value="2"/>
</dbReference>
<dbReference type="FunFam" id="3.30.200.20:FF:000661">
    <property type="entry name" value="Serine-threonine protein kinase plant-type"/>
    <property type="match status" value="1"/>
</dbReference>
<reference evidence="12" key="1">
    <citation type="submission" date="2022-12" db="EMBL/GenBank/DDBJ databases">
        <title>Draft genome assemblies for two species of Escallonia (Escalloniales).</title>
        <authorList>
            <person name="Chanderbali A."/>
            <person name="Dervinis C."/>
            <person name="Anghel I."/>
            <person name="Soltis D."/>
            <person name="Soltis P."/>
            <person name="Zapata F."/>
        </authorList>
    </citation>
    <scope>NUCLEOTIDE SEQUENCE</scope>
    <source>
        <strain evidence="12">UCBG92.1500</strain>
        <tissue evidence="12">Leaf</tissue>
    </source>
</reference>
<evidence type="ECO:0000256" key="9">
    <source>
        <dbReference type="ARBA" id="ARBA00023180"/>
    </source>
</evidence>
<dbReference type="InterPro" id="IPR001245">
    <property type="entry name" value="Ser-Thr/Tyr_kinase_cat_dom"/>
</dbReference>
<evidence type="ECO:0000256" key="1">
    <source>
        <dbReference type="ARBA" id="ARBA00004167"/>
    </source>
</evidence>
<protein>
    <recommendedName>
        <fullName evidence="11">Protein kinase domain-containing protein</fullName>
    </recommendedName>
</protein>
<evidence type="ECO:0000256" key="3">
    <source>
        <dbReference type="ARBA" id="ARBA00022692"/>
    </source>
</evidence>
<dbReference type="PANTHER" id="PTHR48056">
    <property type="entry name" value="LRR RECEPTOR-LIKE SERINE/THREONINE-PROTEIN KINASE-RELATED"/>
    <property type="match status" value="1"/>
</dbReference>
<dbReference type="Pfam" id="PF08263">
    <property type="entry name" value="LRRNT_2"/>
    <property type="match status" value="1"/>
</dbReference>
<dbReference type="FunFam" id="3.80.10.10:FF:000383">
    <property type="entry name" value="Leucine-rich repeat receptor protein kinase EMS1"/>
    <property type="match status" value="1"/>
</dbReference>
<evidence type="ECO:0000256" key="6">
    <source>
        <dbReference type="ARBA" id="ARBA00022840"/>
    </source>
</evidence>
<comment type="caution">
    <text evidence="12">The sequence shown here is derived from an EMBL/GenBank/DDBJ whole genome shotgun (WGS) entry which is preliminary data.</text>
</comment>
<dbReference type="Pfam" id="PF00560">
    <property type="entry name" value="LRR_1"/>
    <property type="match status" value="6"/>
</dbReference>
<accession>A0AA88RDT2</accession>
<dbReference type="FunFam" id="3.80.10.10:FF:000317">
    <property type="entry name" value="Inactive leucine-rich repeat receptor-like protein kinase"/>
    <property type="match status" value="1"/>
</dbReference>
<evidence type="ECO:0000256" key="7">
    <source>
        <dbReference type="ARBA" id="ARBA00022989"/>
    </source>
</evidence>
<evidence type="ECO:0000313" key="13">
    <source>
        <dbReference type="Proteomes" id="UP001187471"/>
    </source>
</evidence>
<dbReference type="SUPFAM" id="SSF56112">
    <property type="entry name" value="Protein kinase-like (PK-like)"/>
    <property type="match status" value="1"/>
</dbReference>
<dbReference type="Gene3D" id="3.80.10.10">
    <property type="entry name" value="Ribonuclease Inhibitor"/>
    <property type="match status" value="7"/>
</dbReference>
<dbReference type="InterPro" id="IPR003591">
    <property type="entry name" value="Leu-rich_rpt_typical-subtyp"/>
</dbReference>
<comment type="subcellular location">
    <subcellularLocation>
        <location evidence="1">Membrane</location>
        <topology evidence="1">Single-pass membrane protein</topology>
    </subcellularLocation>
</comment>
<dbReference type="Pfam" id="PF07714">
    <property type="entry name" value="PK_Tyr_Ser-Thr"/>
    <property type="match status" value="1"/>
</dbReference>
<evidence type="ECO:0000256" key="8">
    <source>
        <dbReference type="ARBA" id="ARBA00023136"/>
    </source>
</evidence>
<dbReference type="GO" id="GO:0051707">
    <property type="term" value="P:response to other organism"/>
    <property type="evidence" value="ECO:0007669"/>
    <property type="project" value="UniProtKB-ARBA"/>
</dbReference>
<feature type="transmembrane region" description="Helical" evidence="10">
    <location>
        <begin position="573"/>
        <end position="595"/>
    </location>
</feature>
<gene>
    <name evidence="12" type="ORF">RJ640_023731</name>
</gene>
<dbReference type="InterPro" id="IPR032675">
    <property type="entry name" value="LRR_dom_sf"/>
</dbReference>
<dbReference type="GO" id="GO:0005524">
    <property type="term" value="F:ATP binding"/>
    <property type="evidence" value="ECO:0007669"/>
    <property type="project" value="UniProtKB-KW"/>
</dbReference>
<dbReference type="EMBL" id="JAVXUO010001648">
    <property type="protein sequence ID" value="KAK2980316.1"/>
    <property type="molecule type" value="Genomic_DNA"/>
</dbReference>
<evidence type="ECO:0000259" key="11">
    <source>
        <dbReference type="PROSITE" id="PS50011"/>
    </source>
</evidence>
<dbReference type="FunFam" id="3.80.10.10:FF:000095">
    <property type="entry name" value="LRR receptor-like serine/threonine-protein kinase GSO1"/>
    <property type="match status" value="2"/>
</dbReference>
<dbReference type="GO" id="GO:0016020">
    <property type="term" value="C:membrane"/>
    <property type="evidence" value="ECO:0007669"/>
    <property type="project" value="UniProtKB-SubCell"/>
</dbReference>
<name>A0AA88RDT2_9ASTE</name>
<keyword evidence="8 10" id="KW-0472">Membrane</keyword>
<keyword evidence="6" id="KW-0067">ATP-binding</keyword>
<organism evidence="12 13">
    <name type="scientific">Escallonia rubra</name>
    <dbReference type="NCBI Taxonomy" id="112253"/>
    <lineage>
        <taxon>Eukaryota</taxon>
        <taxon>Viridiplantae</taxon>
        <taxon>Streptophyta</taxon>
        <taxon>Embryophyta</taxon>
        <taxon>Tracheophyta</taxon>
        <taxon>Spermatophyta</taxon>
        <taxon>Magnoliopsida</taxon>
        <taxon>eudicotyledons</taxon>
        <taxon>Gunneridae</taxon>
        <taxon>Pentapetalae</taxon>
        <taxon>asterids</taxon>
        <taxon>campanulids</taxon>
        <taxon>Escalloniales</taxon>
        <taxon>Escalloniaceae</taxon>
        <taxon>Escallonia</taxon>
    </lineage>
</organism>
<sequence length="1447" mass="159062">MGLTGTIPKEVGNLTYLTSFNISNNTFNGTLPRELGLLQRLQSINLRANKLSGSIPAEIGNLTKLEELDFGVNDFIGEIPASIFNISSLQRLSLRNNSLVGTLPADMCNNLYNLGFLSLSFNRMGGQIPSSLDRYNNYDGRIPQELGNLFNLEGLGISSSNLVGSIPEPIFNISSLQSIIFTNNSLMGHLPSSMGLGLPNLETLFLGRNELSGIIPSSISNSTRLSRIGLSENMFTGNIPPSFGELKFLRSLNLGYNKLTSESELPFVTSLANCGLLEILVLGPNPIKGTLPKSLGNLSTSLELLDATSCQIKGVIPAEIGNLSNLVDLSLVDNYLTGSVPVTIGKLVKIQSLKISNTTIEGTIPDSICDLTNLVGLDLSKNKLSGSIPSCLKNIHSLRSLLLDNNQLSSIIPMTLWSLGDILILNLSSNALSGSLTQEIGNIKSVTQLDLSSNQFSGSIPSTTGQLQSLKELNFSSNRLQADIPESFGGLLSLEVLDLSQNSLSGNIPKSLEKLVYLKYLNVSANKLSGEIPTEGPFANFTAEPFLHNDGLCGVARFHVSSCRHTISTKHKFLYYGLPVISSTILVAAFIIVLLRHRNKNRKLPIQVDSSPGVAYRRISYHEILQATNNLSEDNLIGRGSVGLVYKGILSDGMVLAIKVFDLEQQGASKSFDAECEVMRNIRHRNLVKVISSCSNVDFRALVLEYMPNGNLDKWLYSHNHCLGVLQRLDIVIDVATALDYGILLMETFTRKKPTEEQFTEEMSMTRWVSESFPRAVIQASKLTLIILELSPGDRVVLVVEAGETEGKLPHKILMFLCHEPGVMDYIVVVVDFLMVLQCFGACLALPMNTNFTDESALLALKANIISDPDNILPKNWTEGIPFCNWFGISCSSDKRVTAWNLPNMGLREEISELLNLKISAFAFNKLSGTIPAAIFNISSLQSIIFRHNSLYGTLPEYEYMCNNLNNLNKLYLHYNELSGTIPSSLSECWVMQHLAIERNRLSGSIPRAIGNLTKLEELYLPGNYFNGLIPMEMSNLRDLKIMSFSFNELTGPVSGSIPRDIGNLSMLQVSFLGMNELRGKIPSSISNCSKLATMDFSNNLLTGNKVENPGVRTESTEWTSSKVLGINPQLFGTITEDATVGNKSIPSSVWNLKDILILNLSSNYLSGPLSPDIGNMKVITRLDLSGNQFWGSIPNSTGELLNLIDQNTSRNRLQGPLPQSLANLVSLEVLDLSQNSLSGMIPESLEALLYLKYLNVSFNSLSGEIPTGGPFANFTAESFMQNDALCGAPRFRVGACKDDQHRWSRKPKILLSDNSAIVNYRRFSHCVAQMPKEQEASSSNSFSACYGILLMEVFTRKKPTHEQFTEGMTLSHWVSKSFPGGVLDIVDINLLKKEKEELSLKEQCFSSIMKLALECTRQASEERIDMENVVSRLHKIKAKIHEDVIC</sequence>
<dbReference type="Proteomes" id="UP001187471">
    <property type="component" value="Unassembled WGS sequence"/>
</dbReference>
<evidence type="ECO:0000256" key="5">
    <source>
        <dbReference type="ARBA" id="ARBA00022741"/>
    </source>
</evidence>
<proteinExistence type="predicted"/>
<dbReference type="SUPFAM" id="SSF52047">
    <property type="entry name" value="RNI-like"/>
    <property type="match status" value="2"/>
</dbReference>
<evidence type="ECO:0000256" key="10">
    <source>
        <dbReference type="SAM" id="Phobius"/>
    </source>
</evidence>
<keyword evidence="2" id="KW-0433">Leucine-rich repeat</keyword>
<keyword evidence="7 10" id="KW-1133">Transmembrane helix</keyword>
<dbReference type="InterPro" id="IPR013210">
    <property type="entry name" value="LRR_N_plant-typ"/>
</dbReference>
<dbReference type="PRINTS" id="PR00019">
    <property type="entry name" value="LEURICHRPT"/>
</dbReference>
<evidence type="ECO:0000256" key="4">
    <source>
        <dbReference type="ARBA" id="ARBA00022737"/>
    </source>
</evidence>
<evidence type="ECO:0000256" key="2">
    <source>
        <dbReference type="ARBA" id="ARBA00022614"/>
    </source>
</evidence>
<dbReference type="PROSITE" id="PS50011">
    <property type="entry name" value="PROTEIN_KINASE_DOM"/>
    <property type="match status" value="1"/>
</dbReference>
<keyword evidence="3 10" id="KW-0812">Transmembrane</keyword>
<keyword evidence="5" id="KW-0547">Nucleotide-binding</keyword>
<keyword evidence="9" id="KW-0325">Glycoprotein</keyword>
<dbReference type="GO" id="GO:0006952">
    <property type="term" value="P:defense response"/>
    <property type="evidence" value="ECO:0007669"/>
    <property type="project" value="UniProtKB-ARBA"/>
</dbReference>
<dbReference type="GO" id="GO:0004672">
    <property type="term" value="F:protein kinase activity"/>
    <property type="evidence" value="ECO:0007669"/>
    <property type="project" value="InterPro"/>
</dbReference>